<dbReference type="PIRSF" id="PIRSF002756">
    <property type="entry name" value="PstS"/>
    <property type="match status" value="1"/>
</dbReference>
<feature type="domain" description="PBP" evidence="6">
    <location>
        <begin position="114"/>
        <end position="404"/>
    </location>
</feature>
<dbReference type="Gene3D" id="3.40.190.10">
    <property type="entry name" value="Periplasmic binding protein-like II"/>
    <property type="match status" value="2"/>
</dbReference>
<dbReference type="PANTHER" id="PTHR42996">
    <property type="entry name" value="PHOSPHATE-BINDING PROTEIN PSTS"/>
    <property type="match status" value="1"/>
</dbReference>
<evidence type="ECO:0000256" key="5">
    <source>
        <dbReference type="SAM" id="MobiDB-lite"/>
    </source>
</evidence>
<dbReference type="Proteomes" id="UP000436138">
    <property type="component" value="Chromosome"/>
</dbReference>
<gene>
    <name evidence="7" type="primary">pstS</name>
    <name evidence="7" type="ORF">GQF42_41900</name>
</gene>
<feature type="binding site" evidence="4">
    <location>
        <begin position="122"/>
        <end position="124"/>
    </location>
    <ligand>
        <name>phosphate</name>
        <dbReference type="ChEBI" id="CHEBI:43474"/>
    </ligand>
</feature>
<organism evidence="7 8">
    <name type="scientific">Streptomyces broussonetiae</name>
    <dbReference type="NCBI Taxonomy" id="2686304"/>
    <lineage>
        <taxon>Bacteria</taxon>
        <taxon>Bacillati</taxon>
        <taxon>Actinomycetota</taxon>
        <taxon>Actinomycetes</taxon>
        <taxon>Kitasatosporales</taxon>
        <taxon>Streptomycetaceae</taxon>
        <taxon>Streptomyces</taxon>
    </lineage>
</organism>
<evidence type="ECO:0000313" key="7">
    <source>
        <dbReference type="EMBL" id="QHA08934.1"/>
    </source>
</evidence>
<dbReference type="EMBL" id="CP047020">
    <property type="protein sequence ID" value="QHA08934.1"/>
    <property type="molecule type" value="Genomic_DNA"/>
</dbReference>
<feature type="binding site" evidence="4">
    <location>
        <position position="170"/>
    </location>
    <ligand>
        <name>phosphate</name>
        <dbReference type="ChEBI" id="CHEBI:43474"/>
    </ligand>
</feature>
<name>A0A6I6NBZ0_9ACTN</name>
<evidence type="ECO:0000313" key="8">
    <source>
        <dbReference type="Proteomes" id="UP000436138"/>
    </source>
</evidence>
<evidence type="ECO:0000256" key="1">
    <source>
        <dbReference type="ARBA" id="ARBA00008725"/>
    </source>
</evidence>
<dbReference type="SUPFAM" id="SSF53850">
    <property type="entry name" value="Periplasmic binding protein-like II"/>
    <property type="match status" value="1"/>
</dbReference>
<dbReference type="Pfam" id="PF12849">
    <property type="entry name" value="PBP_like_2"/>
    <property type="match status" value="1"/>
</dbReference>
<feature type="binding site" evidence="4">
    <location>
        <begin position="259"/>
        <end position="261"/>
    </location>
    <ligand>
        <name>phosphate</name>
        <dbReference type="ChEBI" id="CHEBI:43474"/>
    </ligand>
</feature>
<feature type="region of interest" description="Disordered" evidence="5">
    <location>
        <begin position="240"/>
        <end position="262"/>
    </location>
</feature>
<dbReference type="InterPro" id="IPR050962">
    <property type="entry name" value="Phosphate-bind_PstS"/>
</dbReference>
<evidence type="ECO:0000256" key="4">
    <source>
        <dbReference type="PIRSR" id="PIRSR002756-1"/>
    </source>
</evidence>
<evidence type="ECO:0000256" key="3">
    <source>
        <dbReference type="ARBA" id="ARBA00022592"/>
    </source>
</evidence>
<dbReference type="KEGG" id="sbro:GQF42_41900"/>
<dbReference type="GO" id="GO:0043190">
    <property type="term" value="C:ATP-binding cassette (ABC) transporter complex"/>
    <property type="evidence" value="ECO:0007669"/>
    <property type="project" value="InterPro"/>
</dbReference>
<reference evidence="7 8" key="1">
    <citation type="submission" date="2019-12" db="EMBL/GenBank/DDBJ databases">
        <title>Streptomyces sp. strain T44 isolated from rhizosphere soil of Broussonetia papyrifera.</title>
        <authorList>
            <person name="Mo P."/>
        </authorList>
    </citation>
    <scope>NUCLEOTIDE SEQUENCE [LARGE SCALE GENOMIC DNA]</scope>
    <source>
        <strain evidence="7 8">T44</strain>
    </source>
</reference>
<feature type="compositionally biased region" description="Basic residues" evidence="5">
    <location>
        <begin position="48"/>
        <end position="64"/>
    </location>
</feature>
<dbReference type="NCBIfam" id="TIGR00975">
    <property type="entry name" value="3a0107s03"/>
    <property type="match status" value="1"/>
</dbReference>
<keyword evidence="8" id="KW-1185">Reference proteome</keyword>
<feature type="region of interest" description="Disordered" evidence="5">
    <location>
        <begin position="27"/>
        <end position="65"/>
    </location>
</feature>
<dbReference type="CDD" id="cd13565">
    <property type="entry name" value="PBP2_PstS"/>
    <property type="match status" value="1"/>
</dbReference>
<dbReference type="GO" id="GO:0042301">
    <property type="term" value="F:phosphate ion binding"/>
    <property type="evidence" value="ECO:0007669"/>
    <property type="project" value="InterPro"/>
</dbReference>
<dbReference type="InterPro" id="IPR024370">
    <property type="entry name" value="PBP_domain"/>
</dbReference>
<dbReference type="InterPro" id="IPR005673">
    <property type="entry name" value="ABC_phos-bd_PstS"/>
</dbReference>
<evidence type="ECO:0000259" key="6">
    <source>
        <dbReference type="Pfam" id="PF12849"/>
    </source>
</evidence>
<dbReference type="GO" id="GO:0035435">
    <property type="term" value="P:phosphate ion transmembrane transport"/>
    <property type="evidence" value="ECO:0007669"/>
    <property type="project" value="InterPro"/>
</dbReference>
<keyword evidence="2" id="KW-0813">Transport</keyword>
<accession>A0A6I6NBZ0</accession>
<evidence type="ECO:0000256" key="2">
    <source>
        <dbReference type="ARBA" id="ARBA00022448"/>
    </source>
</evidence>
<dbReference type="AlphaFoldDB" id="A0A6I6NBZ0"/>
<dbReference type="PANTHER" id="PTHR42996:SF1">
    <property type="entry name" value="PHOSPHATE-BINDING PROTEIN PSTS"/>
    <property type="match status" value="1"/>
</dbReference>
<sequence>MSRITSDRLLIVITGGVNGPVTCPSGIAPHRPQDRTAPPPHVPDRLLPVHRKESRRVLQPKRGLRSPAVGTAIVSSALLLTACGSSGSSRPAGRSPSPASPAATGAGGITCGNAATVPASGSTAQEFAMKFWIKNYMRACPGTRITYEANGSGAGQSDFLTGKTAFAGSDSALSTAQIGRSESVCADGGRAIHLPMVGGPIAIAFNLPGVSRLVLDAPALARIFDTQITKWNDPAIAKLNPGTTLPSTPIRATHRSDSSGTTDNFTSYLSTAAPGTWPHGHNKVWTAGGGQSAKGSSGVAEQVKKTPGAIGYVELTHALARNVPTASIATGAPAPVDASVLTASKAIAGSTPMNADGDLVLKLDYATRAPSAYPIDMVTYEIVCDKGNKPATWPATKAFLTYIAGMTGQQDLSFEGYATLPAMIVNKVRTRINTLA</sequence>
<protein>
    <submittedName>
        <fullName evidence="7">Phosphate ABC transporter substrate-binding protein PstS</fullName>
    </submittedName>
</protein>
<feature type="region of interest" description="Disordered" evidence="5">
    <location>
        <begin position="85"/>
        <end position="104"/>
    </location>
</feature>
<feature type="binding site" evidence="4">
    <location>
        <position position="152"/>
    </location>
    <ligand>
        <name>phosphate</name>
        <dbReference type="ChEBI" id="CHEBI:43474"/>
    </ligand>
</feature>
<comment type="similarity">
    <text evidence="1">Belongs to the PstS family.</text>
</comment>
<keyword evidence="3" id="KW-0592">Phosphate transport</keyword>
<proteinExistence type="inferred from homology"/>